<gene>
    <name evidence="3" type="ORF">POCTA_138.1.T0400011</name>
</gene>
<feature type="transmembrane region" description="Helical" evidence="2">
    <location>
        <begin position="103"/>
        <end position="120"/>
    </location>
</feature>
<evidence type="ECO:0000256" key="1">
    <source>
        <dbReference type="PROSITE-ProRule" id="PRU00221"/>
    </source>
</evidence>
<keyword evidence="1" id="KW-0853">WD repeat</keyword>
<dbReference type="EMBL" id="CAJJDP010000040">
    <property type="protein sequence ID" value="CAD8161404.1"/>
    <property type="molecule type" value="Genomic_DNA"/>
</dbReference>
<proteinExistence type="predicted"/>
<keyword evidence="2" id="KW-0472">Membrane</keyword>
<name>A0A8S1UAR0_PAROT</name>
<organism evidence="3 4">
    <name type="scientific">Paramecium octaurelia</name>
    <dbReference type="NCBI Taxonomy" id="43137"/>
    <lineage>
        <taxon>Eukaryota</taxon>
        <taxon>Sar</taxon>
        <taxon>Alveolata</taxon>
        <taxon>Ciliophora</taxon>
        <taxon>Intramacronucleata</taxon>
        <taxon>Oligohymenophorea</taxon>
        <taxon>Peniculida</taxon>
        <taxon>Parameciidae</taxon>
        <taxon>Paramecium</taxon>
    </lineage>
</organism>
<dbReference type="GO" id="GO:0016226">
    <property type="term" value="P:iron-sulfur cluster assembly"/>
    <property type="evidence" value="ECO:0007669"/>
    <property type="project" value="TreeGrafter"/>
</dbReference>
<dbReference type="Proteomes" id="UP000683925">
    <property type="component" value="Unassembled WGS sequence"/>
</dbReference>
<dbReference type="PROSITE" id="PS50082">
    <property type="entry name" value="WD_REPEATS_2"/>
    <property type="match status" value="2"/>
</dbReference>
<keyword evidence="2" id="KW-1133">Transmembrane helix</keyword>
<dbReference type="PANTHER" id="PTHR19920">
    <property type="entry name" value="WD40 PROTEIN CIAO1"/>
    <property type="match status" value="1"/>
</dbReference>
<protein>
    <submittedName>
        <fullName evidence="3">Uncharacterized protein</fullName>
    </submittedName>
</protein>
<comment type="caution">
    <text evidence="3">The sequence shown here is derived from an EMBL/GenBank/DDBJ whole genome shotgun (WGS) entry which is preliminary data.</text>
</comment>
<evidence type="ECO:0000256" key="2">
    <source>
        <dbReference type="SAM" id="Phobius"/>
    </source>
</evidence>
<dbReference type="Pfam" id="PF00400">
    <property type="entry name" value="WD40"/>
    <property type="match status" value="2"/>
</dbReference>
<feature type="repeat" description="WD" evidence="1">
    <location>
        <begin position="285"/>
        <end position="326"/>
    </location>
</feature>
<dbReference type="GO" id="GO:0097361">
    <property type="term" value="C:cytosolic [4Fe-4S] assembly targeting complex"/>
    <property type="evidence" value="ECO:0007669"/>
    <property type="project" value="TreeGrafter"/>
</dbReference>
<evidence type="ECO:0000313" key="4">
    <source>
        <dbReference type="Proteomes" id="UP000683925"/>
    </source>
</evidence>
<dbReference type="OrthoDB" id="6252103at2759"/>
<dbReference type="AlphaFoldDB" id="A0A8S1UAR0"/>
<evidence type="ECO:0000313" key="3">
    <source>
        <dbReference type="EMBL" id="CAD8161404.1"/>
    </source>
</evidence>
<keyword evidence="4" id="KW-1185">Reference proteome</keyword>
<dbReference type="PANTHER" id="PTHR19920:SF0">
    <property type="entry name" value="CYTOSOLIC IRON-SULFUR PROTEIN ASSEMBLY PROTEIN CIAO1-RELATED"/>
    <property type="match status" value="1"/>
</dbReference>
<dbReference type="InterPro" id="IPR001680">
    <property type="entry name" value="WD40_rpt"/>
</dbReference>
<accession>A0A8S1UAR0</accession>
<reference evidence="3" key="1">
    <citation type="submission" date="2021-01" db="EMBL/GenBank/DDBJ databases">
        <authorList>
            <consortium name="Genoscope - CEA"/>
            <person name="William W."/>
        </authorList>
    </citation>
    <scope>NUCLEOTIDE SEQUENCE</scope>
</reference>
<dbReference type="SMART" id="SM00320">
    <property type="entry name" value="WD40"/>
    <property type="match status" value="4"/>
</dbReference>
<sequence length="468" mass="55002">MIIYINTYFQKILIFFLIKNARCCWFKNIKPQNKVIEIQQYLIRKKTKQKKSRLKILWDLRLIQRQGQCSLTNLNFIKREKIKTVEISLIKSKFKSNCNIKKNLLIIIYILQIFNIYSITNQLNQLIEMGCKVQKPQSSQQFQDQYELISEFDHYRSLQTLSINKTQRILVSGSDNEIKFFQIQKGCMKLITTINTGPIFTLNFFNTKDHLISGLANSQLLIWGSIVLSKIKFLFKLKSHAFDIRCTVLHPNNEDLIVSGSNEGTIKFWGSMPQKYQQWSCLQTIYEHSQTVNSLAINSNGNKLLSCSDDKTILIIESDTNQQWHLKQRIRLLQKGYRLSFITDEVFSFQPNSYHKGTHLYIFKFNSSYQQFEKRDEISVRGSNQYCFSGFPSAYIQSKKLLIIKNGYYVNLLKVKHSKQEDIKFTLEQSIEFGTRYIFGTQTEDGDLLITWDEESKQIQIRKLISNC</sequence>
<keyword evidence="2" id="KW-0812">Transmembrane</keyword>
<feature type="repeat" description="WD" evidence="1">
    <location>
        <begin position="237"/>
        <end position="269"/>
    </location>
</feature>